<feature type="active site" description="Proton donor" evidence="1">
    <location>
        <position position="220"/>
    </location>
</feature>
<keyword evidence="3" id="KW-0378">Hydrolase</keyword>
<feature type="region of interest" description="Disordered" evidence="4">
    <location>
        <begin position="90"/>
        <end position="112"/>
    </location>
</feature>
<keyword evidence="3" id="KW-0119">Carbohydrate metabolism</keyword>
<feature type="binding site" evidence="2">
    <location>
        <position position="370"/>
    </location>
    <ligand>
        <name>substrate</name>
    </ligand>
</feature>
<dbReference type="SUPFAM" id="SSF51989">
    <property type="entry name" value="Glycosyl hydrolases family 6, cellulases"/>
    <property type="match status" value="1"/>
</dbReference>
<evidence type="ECO:0000256" key="1">
    <source>
        <dbReference type="PIRSR" id="PIRSR001100-1"/>
    </source>
</evidence>
<keyword evidence="3" id="KW-0624">Polysaccharide degradation</keyword>
<proteinExistence type="inferred from homology"/>
<dbReference type="PANTHER" id="PTHR34876:SF4">
    <property type="entry name" value="1,4-BETA-D-GLUCAN CELLOBIOHYDROLASE C-RELATED"/>
    <property type="match status" value="1"/>
</dbReference>
<dbReference type="Pfam" id="PF01341">
    <property type="entry name" value="Glyco_hydro_6"/>
    <property type="match status" value="1"/>
</dbReference>
<dbReference type="InterPro" id="IPR036434">
    <property type="entry name" value="Beta_cellobiohydrolase_sf"/>
</dbReference>
<evidence type="ECO:0000256" key="2">
    <source>
        <dbReference type="PIRSR" id="PIRSR001100-2"/>
    </source>
</evidence>
<name>A0A3Q9TE54_9ACTN</name>
<protein>
    <recommendedName>
        <fullName evidence="3">Glucanase</fullName>
        <ecNumber evidence="3">3.2.1.-</ecNumber>
    </recommendedName>
</protein>
<feature type="binding site" evidence="2">
    <location>
        <position position="295"/>
    </location>
    <ligand>
        <name>substrate</name>
    </ligand>
</feature>
<dbReference type="Gene3D" id="3.20.20.40">
    <property type="entry name" value="1, 4-beta cellobiohydrolase"/>
    <property type="match status" value="1"/>
</dbReference>
<keyword evidence="3" id="KW-0326">Glycosidase</keyword>
<dbReference type="GO" id="GO:0030245">
    <property type="term" value="P:cellulose catabolic process"/>
    <property type="evidence" value="ECO:0007669"/>
    <property type="project" value="UniProtKB-KW"/>
</dbReference>
<reference evidence="5" key="1">
    <citation type="journal article" date="2018" name="ChemBioChem">
        <title>Armeniaspirol antibiotic biosynthesis: Chlorination and oxidative dechlorination steps affording spiro[4.4]non-8-ene formation.</title>
        <authorList>
            <person name="Fu C."/>
            <person name="Xie F."/>
            <person name="Hoffmann J."/>
            <person name="Wang Q."/>
            <person name="Bauer A."/>
            <person name="Bronstrup M."/>
            <person name="Mahmud T."/>
            <person name="Muller R."/>
        </authorList>
    </citation>
    <scope>NUCLEOTIDE SEQUENCE</scope>
    <source>
        <strain evidence="5">DSM 19369</strain>
    </source>
</reference>
<dbReference type="GO" id="GO:0004553">
    <property type="term" value="F:hydrolase activity, hydrolyzing O-glycosyl compounds"/>
    <property type="evidence" value="ECO:0007669"/>
    <property type="project" value="InterPro"/>
</dbReference>
<dbReference type="PIRSF" id="PIRSF001100">
    <property type="entry name" value="Beta_cellobiohydrolase"/>
    <property type="match status" value="1"/>
</dbReference>
<dbReference type="AlphaFoldDB" id="A0A3Q9TE54"/>
<feature type="active site" description="Proton acceptor" evidence="1">
    <location>
        <position position="372"/>
    </location>
</feature>
<feature type="binding site" evidence="2">
    <location>
        <position position="147"/>
    </location>
    <ligand>
        <name>substrate</name>
    </ligand>
</feature>
<keyword evidence="3" id="KW-0136">Cellulose degradation</keyword>
<sequence length="398" mass="42902">MSVSRVRTAHGVTARRQLFRPVVRLCNDGRDRSLVVSKGEWMYGTNAGRTSAGRAHRPARAHRAARARLVTSGVLAGAMLLLAGCSSSDGGSSEDDGASKQPPKSQAPYWVNPKGSAAQQVTAYRNKDDGKNAGLIEKIASQPVAEWIGVEDPEGETRGFTEAAAKADRSALLVLYNLPHRDCGQYSEGGAAGGDDYRAWLDKVIKGIGDRKATVIVEPDALPHLLQEGCTPQQFHEERYALLKEAVDKLKAQPNTKVYLDAGNPDWVRDPGGLVEPLQRAGIDKADGFALNVSNYQTTESNIAYGKKLSPMIGNKPFVIDTSRNGNGPAEGHDEESWCNPPGRALGEAPTTKTGEDLVDAYLWIKRPGESDGPCKGGPKAGEWYPEYALELARNAKR</sequence>
<dbReference type="InterPro" id="IPR016288">
    <property type="entry name" value="Beta_cellobiohydrolase"/>
</dbReference>
<feature type="binding site" evidence="2">
    <location>
        <position position="338"/>
    </location>
    <ligand>
        <name>substrate</name>
    </ligand>
</feature>
<evidence type="ECO:0000256" key="4">
    <source>
        <dbReference type="SAM" id="MobiDB-lite"/>
    </source>
</evidence>
<dbReference type="EMBL" id="MK321256">
    <property type="protein sequence ID" value="AZY92004.1"/>
    <property type="molecule type" value="Genomic_DNA"/>
</dbReference>
<dbReference type="PANTHER" id="PTHR34876">
    <property type="match status" value="1"/>
</dbReference>
<feature type="binding site" evidence="2">
    <location>
        <position position="366"/>
    </location>
    <ligand>
        <name>substrate</name>
    </ligand>
</feature>
<evidence type="ECO:0000256" key="3">
    <source>
        <dbReference type="RuleBase" id="RU361186"/>
    </source>
</evidence>
<accession>A0A3Q9TE54</accession>
<dbReference type="EC" id="3.2.1.-" evidence="3"/>
<organism evidence="5">
    <name type="scientific">Streptomyces armeniacus</name>
    <dbReference type="NCBI Taxonomy" id="83291"/>
    <lineage>
        <taxon>Bacteria</taxon>
        <taxon>Bacillati</taxon>
        <taxon>Actinomycetota</taxon>
        <taxon>Actinomycetes</taxon>
        <taxon>Kitasatosporales</taxon>
        <taxon>Streptomycetaceae</taxon>
        <taxon>Streptomyces</taxon>
    </lineage>
</organism>
<evidence type="ECO:0000313" key="5">
    <source>
        <dbReference type="EMBL" id="AZY92004.1"/>
    </source>
</evidence>
<feature type="binding site" evidence="2">
    <location>
        <position position="267"/>
    </location>
    <ligand>
        <name>substrate</name>
    </ligand>
</feature>
<comment type="similarity">
    <text evidence="3">Belongs to the glycosyl hydrolase family 6.</text>
</comment>
<dbReference type="PRINTS" id="PR00733">
    <property type="entry name" value="GLHYDRLASE6"/>
</dbReference>